<evidence type="ECO:0000256" key="3">
    <source>
        <dbReference type="ARBA" id="ARBA00022692"/>
    </source>
</evidence>
<evidence type="ECO:0000256" key="6">
    <source>
        <dbReference type="SAM" id="Phobius"/>
    </source>
</evidence>
<dbReference type="Pfam" id="PF02535">
    <property type="entry name" value="Zip"/>
    <property type="match status" value="1"/>
</dbReference>
<dbReference type="AlphaFoldDB" id="A0AAV8WLC1"/>
<dbReference type="PANTHER" id="PTHR12191">
    <property type="entry name" value="SOLUTE CARRIER FAMILY 39"/>
    <property type="match status" value="1"/>
</dbReference>
<proteinExistence type="inferred from homology"/>
<evidence type="ECO:0000313" key="7">
    <source>
        <dbReference type="EMBL" id="KAJ8927030.1"/>
    </source>
</evidence>
<dbReference type="GO" id="GO:0005886">
    <property type="term" value="C:plasma membrane"/>
    <property type="evidence" value="ECO:0007669"/>
    <property type="project" value="TreeGrafter"/>
</dbReference>
<feature type="transmembrane region" description="Helical" evidence="6">
    <location>
        <begin position="617"/>
        <end position="637"/>
    </location>
</feature>
<name>A0AAV8WLC1_9CUCU</name>
<keyword evidence="3 6" id="KW-0812">Transmembrane</keyword>
<gene>
    <name evidence="7" type="ORF">NQ314_020593</name>
</gene>
<evidence type="ECO:0000256" key="5">
    <source>
        <dbReference type="ARBA" id="ARBA00023136"/>
    </source>
</evidence>
<evidence type="ECO:0000256" key="4">
    <source>
        <dbReference type="ARBA" id="ARBA00022989"/>
    </source>
</evidence>
<feature type="transmembrane region" description="Helical" evidence="6">
    <location>
        <begin position="681"/>
        <end position="700"/>
    </location>
</feature>
<dbReference type="GO" id="GO:0005385">
    <property type="term" value="F:zinc ion transmembrane transporter activity"/>
    <property type="evidence" value="ECO:0007669"/>
    <property type="project" value="TreeGrafter"/>
</dbReference>
<keyword evidence="5 6" id="KW-0472">Membrane</keyword>
<evidence type="ECO:0000313" key="8">
    <source>
        <dbReference type="Proteomes" id="UP001162156"/>
    </source>
</evidence>
<evidence type="ECO:0008006" key="9">
    <source>
        <dbReference type="Google" id="ProtNLM"/>
    </source>
</evidence>
<dbReference type="GO" id="GO:0071578">
    <property type="term" value="P:zinc ion import across plasma membrane"/>
    <property type="evidence" value="ECO:0007669"/>
    <property type="project" value="TreeGrafter"/>
</dbReference>
<evidence type="ECO:0000256" key="2">
    <source>
        <dbReference type="ARBA" id="ARBA00006939"/>
    </source>
</evidence>
<organism evidence="7 8">
    <name type="scientific">Rhamnusium bicolor</name>
    <dbReference type="NCBI Taxonomy" id="1586634"/>
    <lineage>
        <taxon>Eukaryota</taxon>
        <taxon>Metazoa</taxon>
        <taxon>Ecdysozoa</taxon>
        <taxon>Arthropoda</taxon>
        <taxon>Hexapoda</taxon>
        <taxon>Insecta</taxon>
        <taxon>Pterygota</taxon>
        <taxon>Neoptera</taxon>
        <taxon>Endopterygota</taxon>
        <taxon>Coleoptera</taxon>
        <taxon>Polyphaga</taxon>
        <taxon>Cucujiformia</taxon>
        <taxon>Chrysomeloidea</taxon>
        <taxon>Cerambycidae</taxon>
        <taxon>Lepturinae</taxon>
        <taxon>Rhagiini</taxon>
        <taxon>Rhamnusium</taxon>
    </lineage>
</organism>
<accession>A0AAV8WLC1</accession>
<dbReference type="InterPro" id="IPR003689">
    <property type="entry name" value="ZIP"/>
</dbReference>
<feature type="transmembrane region" description="Helical" evidence="6">
    <location>
        <begin position="307"/>
        <end position="329"/>
    </location>
</feature>
<dbReference type="EMBL" id="JANEYF010005748">
    <property type="protein sequence ID" value="KAJ8927030.1"/>
    <property type="molecule type" value="Genomic_DNA"/>
</dbReference>
<protein>
    <recommendedName>
        <fullName evidence="9">Zinc transporter foi</fullName>
    </recommendedName>
</protein>
<sequence>MPKRNRPQNLTLDKETISEASLLWIYKSQLDFFEEEFGQLRRKKELLKFSRQFKLSAYISDDGLLRIGGRFPNDDVTMDYDMKYSIILDPRHKFVELLIDHYHMEADHVAKRWLDMEYNDPSNLPLVDNLQVNSREKLKGFSLTADQTYDDSAIISKTEKDLIKQNSDNINNNSINSEIVGDYLRKIFLMYGNGDTMTIEGFEKLITRLNLQQVLLENPDFHGTNEAVPILDLKLDNNTTNDTDKCFNREELITLVKGKITTPLINHTTFEKTCPIILYSMITSSCQEDEGTLHVHGIDPVTKSGLVWIYSILAVILISACGVLSLAIIPVMQKKFYKPLIQFLVALAVGTLAGDALLHLLPHAMSPSHTHDHDEHSSANVHDHSSHDENTWKGFVAMLGLTFFFIMERLILLAGKWRKGKQKHAHSHVTVLNDRRESMQQKNDTQCMDRYNPFPYCYKDIMNNPNLGSNSDVQSCKQSRSPTVEKLETNQNMTECTGDLSISTCTEINKMLPPDQKHDHEDYTVIVREHKNEHHGHSHKHGHVHAAPQNFSSVAWMVIMGDGLHNFTDGMAIGAAFSGGVAGGFSTTVAVFCHELPHELGDFAMLLKAGMSIKQALFYNILSSVLCIFGNIFGLWLGNTEYASSWVFAAAAGMFIYIALVDMIPELSSAHEDEGNLMQCILHLGGLLLGFGIMTLIALYEHNLKTLFNDPE</sequence>
<keyword evidence="4 6" id="KW-1133">Transmembrane helix</keyword>
<feature type="transmembrane region" description="Helical" evidence="6">
    <location>
        <begin position="341"/>
        <end position="361"/>
    </location>
</feature>
<dbReference type="PANTHER" id="PTHR12191:SF37">
    <property type="entry name" value="ZINC TRANSPORTER FOI"/>
    <property type="match status" value="1"/>
</dbReference>
<feature type="transmembrane region" description="Helical" evidence="6">
    <location>
        <begin position="395"/>
        <end position="414"/>
    </location>
</feature>
<feature type="transmembrane region" description="Helical" evidence="6">
    <location>
        <begin position="643"/>
        <end position="660"/>
    </location>
</feature>
<reference evidence="7" key="1">
    <citation type="journal article" date="2023" name="Insect Mol. Biol.">
        <title>Genome sequencing provides insights into the evolution of gene families encoding plant cell wall-degrading enzymes in longhorned beetles.</title>
        <authorList>
            <person name="Shin N.R."/>
            <person name="Okamura Y."/>
            <person name="Kirsch R."/>
            <person name="Pauchet Y."/>
        </authorList>
    </citation>
    <scope>NUCLEOTIDE SEQUENCE</scope>
    <source>
        <strain evidence="7">RBIC_L_NR</strain>
    </source>
</reference>
<keyword evidence="8" id="KW-1185">Reference proteome</keyword>
<dbReference type="Proteomes" id="UP001162156">
    <property type="component" value="Unassembled WGS sequence"/>
</dbReference>
<comment type="similarity">
    <text evidence="2">Belongs to the ZIP transporter (TC 2.A.5) family.</text>
</comment>
<dbReference type="GO" id="GO:0030003">
    <property type="term" value="P:intracellular monoatomic cation homeostasis"/>
    <property type="evidence" value="ECO:0007669"/>
    <property type="project" value="TreeGrafter"/>
</dbReference>
<evidence type="ECO:0000256" key="1">
    <source>
        <dbReference type="ARBA" id="ARBA00004141"/>
    </source>
</evidence>
<dbReference type="InterPro" id="IPR050799">
    <property type="entry name" value="ZIP_Transporter"/>
</dbReference>
<dbReference type="GO" id="GO:0140410">
    <property type="term" value="F:monoatomic cation:bicarbonate symporter activity"/>
    <property type="evidence" value="ECO:0007669"/>
    <property type="project" value="TreeGrafter"/>
</dbReference>
<comment type="subcellular location">
    <subcellularLocation>
        <location evidence="1">Membrane</location>
        <topology evidence="1">Multi-pass membrane protein</topology>
    </subcellularLocation>
</comment>
<comment type="caution">
    <text evidence="7">The sequence shown here is derived from an EMBL/GenBank/DDBJ whole genome shotgun (WGS) entry which is preliminary data.</text>
</comment>